<reference evidence="8 9" key="1">
    <citation type="journal article" date="2015" name="Genome Announc.">
        <title>Expanding the biotechnology potential of lactobacilli through comparative genomics of 213 strains and associated genera.</title>
        <authorList>
            <person name="Sun Z."/>
            <person name="Harris H.M."/>
            <person name="McCann A."/>
            <person name="Guo C."/>
            <person name="Argimon S."/>
            <person name="Zhang W."/>
            <person name="Yang X."/>
            <person name="Jeffery I.B."/>
            <person name="Cooney J.C."/>
            <person name="Kagawa T.F."/>
            <person name="Liu W."/>
            <person name="Song Y."/>
            <person name="Salvetti E."/>
            <person name="Wrobel A."/>
            <person name="Rasinkangas P."/>
            <person name="Parkhill J."/>
            <person name="Rea M.C."/>
            <person name="O'Sullivan O."/>
            <person name="Ritari J."/>
            <person name="Douillard F.P."/>
            <person name="Paul Ross R."/>
            <person name="Yang R."/>
            <person name="Briner A.E."/>
            <person name="Felis G.E."/>
            <person name="de Vos W.M."/>
            <person name="Barrangou R."/>
            <person name="Klaenhammer T.R."/>
            <person name="Caufield P.W."/>
            <person name="Cui Y."/>
            <person name="Zhang H."/>
            <person name="O'Toole P.W."/>
        </authorList>
    </citation>
    <scope>NUCLEOTIDE SEQUENCE [LARGE SCALE GENOMIC DNA]</scope>
    <source>
        <strain evidence="6 9">ATCC BAA-66</strain>
        <strain evidence="7 8">DSM 13344</strain>
    </source>
</reference>
<evidence type="ECO:0000313" key="9">
    <source>
        <dbReference type="Proteomes" id="UP000051751"/>
    </source>
</evidence>
<dbReference type="InterPro" id="IPR043519">
    <property type="entry name" value="NT_sf"/>
</dbReference>
<sequence>MDSKKMLEIAVKAADSKRAEDIIALNMQEVSLLADYFVIMTGNSQRQVAAIADAIIEKEEAAGVTVGHVEGKKDSPWVLLDFNDIVIHIFLKEEREFYNLEKLWNQAPEVDVTDWLGEKAEEE</sequence>
<evidence type="ECO:0000256" key="1">
    <source>
        <dbReference type="ARBA" id="ARBA00010574"/>
    </source>
</evidence>
<comment type="function">
    <text evidence="5">Functions as a ribosomal silencing factor. Interacts with ribosomal protein uL14 (rplN), blocking formation of intersubunit bridge B8. Prevents association of the 30S and 50S ribosomal subunits and the formation of functional ribosomes, thus repressing translation.</text>
</comment>
<evidence type="ECO:0000256" key="3">
    <source>
        <dbReference type="ARBA" id="ARBA00022491"/>
    </source>
</evidence>
<dbReference type="InterPro" id="IPR004394">
    <property type="entry name" value="Iojap/RsfS/C7orf30"/>
</dbReference>
<dbReference type="GO" id="GO:0005737">
    <property type="term" value="C:cytoplasm"/>
    <property type="evidence" value="ECO:0007669"/>
    <property type="project" value="UniProtKB-SubCell"/>
</dbReference>
<dbReference type="GO" id="GO:0017148">
    <property type="term" value="P:negative regulation of translation"/>
    <property type="evidence" value="ECO:0007669"/>
    <property type="project" value="UniProtKB-UniRule"/>
</dbReference>
<comment type="caution">
    <text evidence="7">The sequence shown here is derived from an EMBL/GenBank/DDBJ whole genome shotgun (WGS) entry which is preliminary data.</text>
</comment>
<comment type="similarity">
    <text evidence="1 5">Belongs to the Iojap/RsfS family.</text>
</comment>
<gene>
    <name evidence="5" type="primary">rsfS</name>
    <name evidence="6" type="ORF">IV38_GL000618</name>
    <name evidence="7" type="ORF">IV40_GL000049</name>
</gene>
<dbReference type="STRING" id="81857.IV38_GL000618"/>
<dbReference type="Proteomes" id="UP000051645">
    <property type="component" value="Unassembled WGS sequence"/>
</dbReference>
<dbReference type="Proteomes" id="UP000051751">
    <property type="component" value="Unassembled WGS sequence"/>
</dbReference>
<dbReference type="OrthoDB" id="9793681at2"/>
<dbReference type="GO" id="GO:0043023">
    <property type="term" value="F:ribosomal large subunit binding"/>
    <property type="evidence" value="ECO:0007669"/>
    <property type="project" value="TreeGrafter"/>
</dbReference>
<accession>A0A0R2GAJ0</accession>
<dbReference type="Gene3D" id="3.30.460.10">
    <property type="entry name" value="Beta Polymerase, domain 2"/>
    <property type="match status" value="1"/>
</dbReference>
<evidence type="ECO:0000313" key="7">
    <source>
        <dbReference type="EMBL" id="KRN33741.1"/>
    </source>
</evidence>
<evidence type="ECO:0000313" key="6">
    <source>
        <dbReference type="EMBL" id="KRN29730.1"/>
    </source>
</evidence>
<dbReference type="PANTHER" id="PTHR21043">
    <property type="entry name" value="IOJAP SUPERFAMILY ORTHOLOG"/>
    <property type="match status" value="1"/>
</dbReference>
<keyword evidence="8" id="KW-1185">Reference proteome</keyword>
<evidence type="ECO:0000256" key="2">
    <source>
        <dbReference type="ARBA" id="ARBA00022490"/>
    </source>
</evidence>
<dbReference type="AlphaFoldDB" id="A0A0R2GAJ0"/>
<name>A0A0R2GAJ0_9LACO</name>
<comment type="subunit">
    <text evidence="5">Interacts with ribosomal protein uL14 (rplN).</text>
</comment>
<dbReference type="NCBIfam" id="TIGR00090">
    <property type="entry name" value="rsfS_iojap_ybeB"/>
    <property type="match status" value="1"/>
</dbReference>
<evidence type="ECO:0000313" key="8">
    <source>
        <dbReference type="Proteomes" id="UP000051645"/>
    </source>
</evidence>
<dbReference type="EMBL" id="JQAZ01000001">
    <property type="protein sequence ID" value="KRN33741.1"/>
    <property type="molecule type" value="Genomic_DNA"/>
</dbReference>
<proteinExistence type="inferred from homology"/>
<dbReference type="GO" id="GO:0090071">
    <property type="term" value="P:negative regulation of ribosome biogenesis"/>
    <property type="evidence" value="ECO:0007669"/>
    <property type="project" value="UniProtKB-UniRule"/>
</dbReference>
<keyword evidence="3 5" id="KW-0678">Repressor</keyword>
<evidence type="ECO:0000256" key="5">
    <source>
        <dbReference type="HAMAP-Rule" id="MF_01477"/>
    </source>
</evidence>
<dbReference type="FunFam" id="3.30.460.10:FF:000015">
    <property type="entry name" value="Ribosomal silencing factor RsfS"/>
    <property type="match status" value="1"/>
</dbReference>
<dbReference type="RefSeq" id="WP_057768186.1">
    <property type="nucleotide sequence ID" value="NZ_JQAT01000001.1"/>
</dbReference>
<dbReference type="EMBL" id="JQAT01000001">
    <property type="protein sequence ID" value="KRN29730.1"/>
    <property type="molecule type" value="Genomic_DNA"/>
</dbReference>
<protein>
    <recommendedName>
        <fullName evidence="5">Ribosomal silencing factor RsfS</fullName>
    </recommendedName>
</protein>
<keyword evidence="2 5" id="KW-0963">Cytoplasm</keyword>
<dbReference type="GO" id="GO:0042256">
    <property type="term" value="P:cytosolic ribosome assembly"/>
    <property type="evidence" value="ECO:0007669"/>
    <property type="project" value="UniProtKB-UniRule"/>
</dbReference>
<comment type="subcellular location">
    <subcellularLocation>
        <location evidence="5">Cytoplasm</location>
    </subcellularLocation>
</comment>
<dbReference type="PANTHER" id="PTHR21043:SF0">
    <property type="entry name" value="MITOCHONDRIAL ASSEMBLY OF RIBOSOMAL LARGE SUBUNIT PROTEIN 1"/>
    <property type="match status" value="1"/>
</dbReference>
<dbReference type="PATRIC" id="fig|81857.3.peg.624"/>
<evidence type="ECO:0000256" key="4">
    <source>
        <dbReference type="ARBA" id="ARBA00022845"/>
    </source>
</evidence>
<dbReference type="SUPFAM" id="SSF81301">
    <property type="entry name" value="Nucleotidyltransferase"/>
    <property type="match status" value="1"/>
</dbReference>
<dbReference type="Pfam" id="PF02410">
    <property type="entry name" value="RsfS"/>
    <property type="match status" value="1"/>
</dbReference>
<organism evidence="7 8">
    <name type="scientific">Lactobacillus selangorensis</name>
    <dbReference type="NCBI Taxonomy" id="81857"/>
    <lineage>
        <taxon>Bacteria</taxon>
        <taxon>Bacillati</taxon>
        <taxon>Bacillota</taxon>
        <taxon>Bacilli</taxon>
        <taxon>Lactobacillales</taxon>
        <taxon>Lactobacillaceae</taxon>
        <taxon>Lactobacillus</taxon>
    </lineage>
</organism>
<dbReference type="HAMAP" id="MF_01477">
    <property type="entry name" value="Iojap_RsfS"/>
    <property type="match status" value="1"/>
</dbReference>
<keyword evidence="4 5" id="KW-0810">Translation regulation</keyword>